<name>A0A7X0BRT1_9PSED</name>
<feature type="domain" description="Pseudouridine synthase RsuA/RluA-like" evidence="5">
    <location>
        <begin position="42"/>
        <end position="186"/>
    </location>
</feature>
<comment type="similarity">
    <text evidence="1 3">Belongs to the pseudouridine synthase RsuA family.</text>
</comment>
<comment type="caution">
    <text evidence="6">The sequence shown here is derived from an EMBL/GenBank/DDBJ whole genome shotgun (WGS) entry which is preliminary data.</text>
</comment>
<keyword evidence="2 3" id="KW-0413">Isomerase</keyword>
<dbReference type="InterPro" id="IPR018496">
    <property type="entry name" value="PsdUridine_synth_RsuA/RluB_CS"/>
</dbReference>
<dbReference type="Proteomes" id="UP000557193">
    <property type="component" value="Unassembled WGS sequence"/>
</dbReference>
<dbReference type="Gene3D" id="3.30.70.580">
    <property type="entry name" value="Pseudouridine synthase I, catalytic domain, N-terminal subdomain"/>
    <property type="match status" value="1"/>
</dbReference>
<dbReference type="GO" id="GO:0140098">
    <property type="term" value="F:catalytic activity, acting on RNA"/>
    <property type="evidence" value="ECO:0007669"/>
    <property type="project" value="UniProtKB-ARBA"/>
</dbReference>
<evidence type="ECO:0000256" key="4">
    <source>
        <dbReference type="SAM" id="MobiDB-lite"/>
    </source>
</evidence>
<dbReference type="GO" id="GO:0003723">
    <property type="term" value="F:RNA binding"/>
    <property type="evidence" value="ECO:0007669"/>
    <property type="project" value="InterPro"/>
</dbReference>
<dbReference type="InterPro" id="IPR020103">
    <property type="entry name" value="PsdUridine_synth_cat_dom_sf"/>
</dbReference>
<dbReference type="Pfam" id="PF00849">
    <property type="entry name" value="PseudoU_synth_2"/>
    <property type="match status" value="1"/>
</dbReference>
<dbReference type="AlphaFoldDB" id="A0A7X0BRT1"/>
<proteinExistence type="inferred from homology"/>
<evidence type="ECO:0000256" key="1">
    <source>
        <dbReference type="ARBA" id="ARBA00008348"/>
    </source>
</evidence>
<dbReference type="GO" id="GO:0001522">
    <property type="term" value="P:pseudouridine synthesis"/>
    <property type="evidence" value="ECO:0007669"/>
    <property type="project" value="InterPro"/>
</dbReference>
<feature type="compositionally biased region" description="Low complexity" evidence="4">
    <location>
        <begin position="12"/>
        <end position="30"/>
    </location>
</feature>
<dbReference type="PANTHER" id="PTHR47683">
    <property type="entry name" value="PSEUDOURIDINE SYNTHASE FAMILY PROTEIN-RELATED"/>
    <property type="match status" value="1"/>
</dbReference>
<evidence type="ECO:0000259" key="5">
    <source>
        <dbReference type="Pfam" id="PF00849"/>
    </source>
</evidence>
<dbReference type="PROSITE" id="PS01149">
    <property type="entry name" value="PSI_RSU"/>
    <property type="match status" value="1"/>
</dbReference>
<dbReference type="Gene3D" id="3.30.70.1560">
    <property type="entry name" value="Alpha-L RNA-binding motif"/>
    <property type="match status" value="1"/>
</dbReference>
<dbReference type="InterPro" id="IPR006145">
    <property type="entry name" value="PsdUridine_synth_RsuA/RluA"/>
</dbReference>
<gene>
    <name evidence="6" type="ORF">HNP49_000244</name>
</gene>
<accession>A0A7X0BRT1</accession>
<dbReference type="GO" id="GO:0006364">
    <property type="term" value="P:rRNA processing"/>
    <property type="evidence" value="ECO:0007669"/>
    <property type="project" value="UniProtKB-ARBA"/>
</dbReference>
<protein>
    <recommendedName>
        <fullName evidence="3">Pseudouridine synthase</fullName>
        <ecNumber evidence="3">5.4.99.-</ecNumber>
    </recommendedName>
</protein>
<reference evidence="6 7" key="1">
    <citation type="submission" date="2020-08" db="EMBL/GenBank/DDBJ databases">
        <title>Functional genomics of gut bacteria from endangered species of beetles.</title>
        <authorList>
            <person name="Carlos-Shanley C."/>
        </authorList>
    </citation>
    <scope>NUCLEOTIDE SEQUENCE [LARGE SCALE GENOMIC DNA]</scope>
    <source>
        <strain evidence="6 7">S00202</strain>
    </source>
</reference>
<dbReference type="RefSeq" id="WP_184679900.1">
    <property type="nucleotide sequence ID" value="NZ_JACHLL010000001.1"/>
</dbReference>
<feature type="compositionally biased region" description="Basic residues" evidence="4">
    <location>
        <begin position="1"/>
        <end position="11"/>
    </location>
</feature>
<dbReference type="SUPFAM" id="SSF55120">
    <property type="entry name" value="Pseudouridine synthase"/>
    <property type="match status" value="1"/>
</dbReference>
<dbReference type="InterPro" id="IPR020094">
    <property type="entry name" value="TruA/RsuA/RluB/E/F_N"/>
</dbReference>
<feature type="region of interest" description="Disordered" evidence="4">
    <location>
        <begin position="1"/>
        <end position="33"/>
    </location>
</feature>
<dbReference type="GO" id="GO:0009982">
    <property type="term" value="F:pseudouridine synthase activity"/>
    <property type="evidence" value="ECO:0007669"/>
    <property type="project" value="InterPro"/>
</dbReference>
<dbReference type="InterPro" id="IPR042092">
    <property type="entry name" value="PsdUridine_s_RsuA/RluB/E/F_cat"/>
</dbReference>
<evidence type="ECO:0000256" key="3">
    <source>
        <dbReference type="RuleBase" id="RU003887"/>
    </source>
</evidence>
<keyword evidence="7" id="KW-1185">Reference proteome</keyword>
<organism evidence="6 7">
    <name type="scientific">Pseudomonas fluvialis</name>
    <dbReference type="NCBI Taxonomy" id="1793966"/>
    <lineage>
        <taxon>Bacteria</taxon>
        <taxon>Pseudomonadati</taxon>
        <taxon>Pseudomonadota</taxon>
        <taxon>Gammaproteobacteria</taxon>
        <taxon>Pseudomonadales</taxon>
        <taxon>Pseudomonadaceae</taxon>
        <taxon>Pseudomonas</taxon>
    </lineage>
</organism>
<evidence type="ECO:0000313" key="6">
    <source>
        <dbReference type="EMBL" id="MBB6340094.1"/>
    </source>
</evidence>
<evidence type="ECO:0000256" key="2">
    <source>
        <dbReference type="ARBA" id="ARBA00023235"/>
    </source>
</evidence>
<dbReference type="NCBIfam" id="TIGR00093">
    <property type="entry name" value="pseudouridine synthase"/>
    <property type="match status" value="1"/>
</dbReference>
<dbReference type="InterPro" id="IPR000748">
    <property type="entry name" value="PsdUridine_synth_RsuA/RluB/E/F"/>
</dbReference>
<dbReference type="EMBL" id="JACHLL010000001">
    <property type="protein sequence ID" value="MBB6340094.1"/>
    <property type="molecule type" value="Genomic_DNA"/>
</dbReference>
<sequence length="220" mass="24694">MSRPPRPRSPHSKPSPQSRSAPRAASAVGRRVAKPAPAQAKLILLNKPFDVLTQFQDEQGRATLKDFVDVSGVYPAGRLDRDSEGLLLLTNDGQLQARIADPRHKLSKTYWVQVEGEPSEAQLKQLRDGVLLNDGPTLPAEARQIDEPELWERHPPVRFRKSVPTAWLELVIREGRNRQVRRMTAAVGLPTLRLVRVRIGPFALEGLQPGQWREVPARLE</sequence>
<dbReference type="PANTHER" id="PTHR47683:SF2">
    <property type="entry name" value="RNA-BINDING S4 DOMAIN-CONTAINING PROTEIN"/>
    <property type="match status" value="1"/>
</dbReference>
<dbReference type="EC" id="5.4.99.-" evidence="3"/>
<dbReference type="InterPro" id="IPR050343">
    <property type="entry name" value="RsuA_PseudoU_synthase"/>
</dbReference>
<evidence type="ECO:0000313" key="7">
    <source>
        <dbReference type="Proteomes" id="UP000557193"/>
    </source>
</evidence>